<protein>
    <submittedName>
        <fullName evidence="1">Uncharacterized protein</fullName>
    </submittedName>
</protein>
<sequence>MKIVHILSADSGGAGLAALRLHQALLASNIDSHILCFYKQSKVPHVVCVERTTCTKILMRLPIPFKNGKYKKVRNSYGNLYECISFPEGYDCITDHPLVKSADIINLHWVGSSLNYKLFFRNIKKPIIWTLHDMNPFLGCAHYQGDVEKNIDNYALETKIRKKKEKWIHQAFHLEIVNLCDWMKNLTIQSEAFKTYPQHIIRNSVNIEVFKLYNKEYVRSIWNVPNGKTVLLFISQNISNPRKGFDILLEAIKKLDDKTHLMIIGESITIQSKANIQYIGSIHDEQLMALAYAAADAFILPSREDNLPNTMLESLCCGTPVITMPTGGMMDIITNGENGIIADAIEAEALYKAIHQFINTKSLFIRQRISQKSHTLFSPKKQAQEYYLLYQDCIKRAQ</sequence>
<dbReference type="PANTHER" id="PTHR12526:SF637">
    <property type="entry name" value="GLYCOSYLTRANSFERASE EPSF-RELATED"/>
    <property type="match status" value="1"/>
</dbReference>
<dbReference type="PANTHER" id="PTHR12526">
    <property type="entry name" value="GLYCOSYLTRANSFERASE"/>
    <property type="match status" value="1"/>
</dbReference>
<reference evidence="1 2" key="1">
    <citation type="submission" date="2012-02" db="EMBL/GenBank/DDBJ databases">
        <title>The Genome Sequence of Bacteroides salyersiae CL02T12C01.</title>
        <authorList>
            <consortium name="The Broad Institute Genome Sequencing Platform"/>
            <person name="Earl A."/>
            <person name="Ward D."/>
            <person name="Feldgarden M."/>
            <person name="Gevers D."/>
            <person name="Zitomersky N.L."/>
            <person name="Coyne M.J."/>
            <person name="Comstock L.E."/>
            <person name="Young S.K."/>
            <person name="Zeng Q."/>
            <person name="Gargeya S."/>
            <person name="Fitzgerald M."/>
            <person name="Haas B."/>
            <person name="Abouelleil A."/>
            <person name="Alvarado L."/>
            <person name="Arachchi H.M."/>
            <person name="Berlin A."/>
            <person name="Chapman S.B."/>
            <person name="Gearin G."/>
            <person name="Goldberg J."/>
            <person name="Griggs A."/>
            <person name="Gujja S."/>
            <person name="Hansen M."/>
            <person name="Heiman D."/>
            <person name="Howarth C."/>
            <person name="Larimer J."/>
            <person name="Lui A."/>
            <person name="MacDonald P.J.P."/>
            <person name="McCowen C."/>
            <person name="Montmayeur A."/>
            <person name="Murphy C."/>
            <person name="Neiman D."/>
            <person name="Pearson M."/>
            <person name="Priest M."/>
            <person name="Roberts A."/>
            <person name="Saif S."/>
            <person name="Shea T."/>
            <person name="Sisk P."/>
            <person name="Stolte C."/>
            <person name="Sykes S."/>
            <person name="Wortman J."/>
            <person name="Nusbaum C."/>
            <person name="Birren B."/>
        </authorList>
    </citation>
    <scope>NUCLEOTIDE SEQUENCE [LARGE SCALE GENOMIC DNA]</scope>
    <source>
        <strain evidence="1 2">CL02T12C01</strain>
    </source>
</reference>
<dbReference type="AlphaFoldDB" id="I9HGA3"/>
<dbReference type="PATRIC" id="fig|997887.3.peg.3653"/>
<comment type="caution">
    <text evidence="1">The sequence shown here is derived from an EMBL/GenBank/DDBJ whole genome shotgun (WGS) entry which is preliminary data.</text>
</comment>
<proteinExistence type="predicted"/>
<accession>I9HGA3</accession>
<dbReference type="HOGENOM" id="CLU_009583_28_3_10"/>
<evidence type="ECO:0000313" key="2">
    <source>
        <dbReference type="Proteomes" id="UP000005150"/>
    </source>
</evidence>
<gene>
    <name evidence="1" type="ORF">HMPREF1071_03520</name>
</gene>
<name>I9HGA3_9BACE</name>
<dbReference type="EMBL" id="AGXV01000041">
    <property type="protein sequence ID" value="EIY58994.1"/>
    <property type="molecule type" value="Genomic_DNA"/>
</dbReference>
<dbReference type="SUPFAM" id="SSF53756">
    <property type="entry name" value="UDP-Glycosyltransferase/glycogen phosphorylase"/>
    <property type="match status" value="1"/>
</dbReference>
<organism evidence="1 2">
    <name type="scientific">Bacteroides salyersiae CL02T12C01</name>
    <dbReference type="NCBI Taxonomy" id="997887"/>
    <lineage>
        <taxon>Bacteria</taxon>
        <taxon>Pseudomonadati</taxon>
        <taxon>Bacteroidota</taxon>
        <taxon>Bacteroidia</taxon>
        <taxon>Bacteroidales</taxon>
        <taxon>Bacteroidaceae</taxon>
        <taxon>Bacteroides</taxon>
    </lineage>
</organism>
<dbReference type="Proteomes" id="UP000005150">
    <property type="component" value="Unassembled WGS sequence"/>
</dbReference>
<evidence type="ECO:0000313" key="1">
    <source>
        <dbReference type="EMBL" id="EIY58994.1"/>
    </source>
</evidence>
<dbReference type="OrthoDB" id="9768685at2"/>
<dbReference type="RefSeq" id="WP_007481566.1">
    <property type="nucleotide sequence ID" value="NZ_JH724309.1"/>
</dbReference>
<dbReference type="Gene3D" id="3.40.50.2000">
    <property type="entry name" value="Glycogen Phosphorylase B"/>
    <property type="match status" value="2"/>
</dbReference>
<keyword evidence="2" id="KW-1185">Reference proteome</keyword>
<dbReference type="Pfam" id="PF13692">
    <property type="entry name" value="Glyco_trans_1_4"/>
    <property type="match status" value="1"/>
</dbReference>